<evidence type="ECO:0008006" key="3">
    <source>
        <dbReference type="Google" id="ProtNLM"/>
    </source>
</evidence>
<name>A0A1F4ZAS3_9BACT</name>
<reference evidence="1 2" key="1">
    <citation type="journal article" date="2016" name="Nat. Commun.">
        <title>Thousands of microbial genomes shed light on interconnected biogeochemical processes in an aquifer system.</title>
        <authorList>
            <person name="Anantharaman K."/>
            <person name="Brown C.T."/>
            <person name="Hug L.A."/>
            <person name="Sharon I."/>
            <person name="Castelle C.J."/>
            <person name="Probst A.J."/>
            <person name="Thomas B.C."/>
            <person name="Singh A."/>
            <person name="Wilkins M.J."/>
            <person name="Karaoz U."/>
            <person name="Brodie E.L."/>
            <person name="Williams K.H."/>
            <person name="Hubbard S.S."/>
            <person name="Banfield J.F."/>
        </authorList>
    </citation>
    <scope>NUCLEOTIDE SEQUENCE [LARGE SCALE GENOMIC DNA]</scope>
</reference>
<sequence>MPQITRNTAVVSFSLDSQLLSSFDEVIKDAGQTRSATLAELMKRYVWMQRWEKIREYGREKAKELGITSEEDVYRLMGDA</sequence>
<dbReference type="EMBL" id="MEXN01000007">
    <property type="protein sequence ID" value="OGD03363.1"/>
    <property type="molecule type" value="Genomic_DNA"/>
</dbReference>
<dbReference type="InterPro" id="IPR013321">
    <property type="entry name" value="Arc_rbn_hlx_hlx"/>
</dbReference>
<protein>
    <recommendedName>
        <fullName evidence="3">Ribbon-helix-helix protein CopG domain-containing protein</fullName>
    </recommendedName>
</protein>
<dbReference type="Gene3D" id="1.10.1220.10">
    <property type="entry name" value="Met repressor-like"/>
    <property type="match status" value="1"/>
</dbReference>
<comment type="caution">
    <text evidence="1">The sequence shown here is derived from an EMBL/GenBank/DDBJ whole genome shotgun (WGS) entry which is preliminary data.</text>
</comment>
<dbReference type="AlphaFoldDB" id="A0A1F4ZAS3"/>
<gene>
    <name evidence="1" type="ORF">A2989_00845</name>
</gene>
<proteinExistence type="predicted"/>
<evidence type="ECO:0000313" key="1">
    <source>
        <dbReference type="EMBL" id="OGD03363.1"/>
    </source>
</evidence>
<dbReference type="GO" id="GO:0006355">
    <property type="term" value="P:regulation of DNA-templated transcription"/>
    <property type="evidence" value="ECO:0007669"/>
    <property type="project" value="InterPro"/>
</dbReference>
<dbReference type="STRING" id="1797259.A2989_00845"/>
<dbReference type="Proteomes" id="UP000177080">
    <property type="component" value="Unassembled WGS sequence"/>
</dbReference>
<evidence type="ECO:0000313" key="2">
    <source>
        <dbReference type="Proteomes" id="UP000177080"/>
    </source>
</evidence>
<accession>A0A1F4ZAS3</accession>
<organism evidence="1 2">
    <name type="scientific">Candidatus Amesbacteria bacterium RIFCSPLOWO2_01_FULL_48_25</name>
    <dbReference type="NCBI Taxonomy" id="1797259"/>
    <lineage>
        <taxon>Bacteria</taxon>
        <taxon>Candidatus Amesiibacteriota</taxon>
    </lineage>
</organism>